<feature type="region of interest" description="Disordered" evidence="1">
    <location>
        <begin position="1"/>
        <end position="25"/>
    </location>
</feature>
<feature type="domain" description="DUF402" evidence="2">
    <location>
        <begin position="61"/>
        <end position="188"/>
    </location>
</feature>
<dbReference type="PATRIC" id="fig|1278076.4.peg.3957"/>
<dbReference type="EMBL" id="AOEX01000061">
    <property type="protein sequence ID" value="EME60668.1"/>
    <property type="molecule type" value="Genomic_DNA"/>
</dbReference>
<evidence type="ECO:0000313" key="3">
    <source>
        <dbReference type="EMBL" id="EME60668.1"/>
    </source>
</evidence>
<name>M2ZID0_9NOCA</name>
<dbReference type="Gene3D" id="2.40.380.10">
    <property type="entry name" value="FomD-like"/>
    <property type="match status" value="1"/>
</dbReference>
<dbReference type="PIRSF" id="PIRSF012622">
    <property type="entry name" value="UCP012622"/>
    <property type="match status" value="1"/>
</dbReference>
<dbReference type="InterPro" id="IPR014465">
    <property type="entry name" value="UCP012622"/>
</dbReference>
<comment type="caution">
    <text evidence="3">The sequence shown here is derived from an EMBL/GenBank/DDBJ whole genome shotgun (WGS) entry which is preliminary data.</text>
</comment>
<protein>
    <recommendedName>
        <fullName evidence="2">DUF402 domain-containing protein</fullName>
    </recommendedName>
</protein>
<evidence type="ECO:0000313" key="4">
    <source>
        <dbReference type="Proteomes" id="UP000011731"/>
    </source>
</evidence>
<reference evidence="3 4" key="1">
    <citation type="journal article" date="2013" name="Genome Announc.">
        <title>Draft Genome Sequence of Rhodococcus ruber Strain BKS 20-38.</title>
        <authorList>
            <person name="Bala M."/>
            <person name="Kumar S."/>
            <person name="Raghava G.P."/>
            <person name="Mayilraj S."/>
        </authorList>
    </citation>
    <scope>NUCLEOTIDE SEQUENCE [LARGE SCALE GENOMIC DNA]</scope>
    <source>
        <strain evidence="3 4">BKS 20-38</strain>
    </source>
</reference>
<sequence>MPIDGRDPARGRRVPQGARGPRRITGAAGSNVQVMSEAKLHHVKVETFDVAAHTNVDPKGFVRKVEVYRVERWGLYMARPADHPQFGYLESWLLPELGLRASIFHFRPGFERDQDRYVDIGEFWREGDVWHSRDHYLDLVVRTGRDTAVEDVDELLAAAAAGLLDPGTAERAVQRALRAVDGIATHGHDLDAWLAALAMPISWR</sequence>
<feature type="compositionally biased region" description="Basic and acidic residues" evidence="1">
    <location>
        <begin position="1"/>
        <end position="10"/>
    </location>
</feature>
<evidence type="ECO:0000259" key="2">
    <source>
        <dbReference type="Pfam" id="PF04167"/>
    </source>
</evidence>
<gene>
    <name evidence="3" type="ORF">G352_19231</name>
</gene>
<organism evidence="3 4">
    <name type="scientific">Rhodococcus ruber BKS 20-38</name>
    <dbReference type="NCBI Taxonomy" id="1278076"/>
    <lineage>
        <taxon>Bacteria</taxon>
        <taxon>Bacillati</taxon>
        <taxon>Actinomycetota</taxon>
        <taxon>Actinomycetes</taxon>
        <taxon>Mycobacteriales</taxon>
        <taxon>Nocardiaceae</taxon>
        <taxon>Rhodococcus</taxon>
    </lineage>
</organism>
<keyword evidence="4" id="KW-1185">Reference proteome</keyword>
<evidence type="ECO:0000256" key="1">
    <source>
        <dbReference type="SAM" id="MobiDB-lite"/>
    </source>
</evidence>
<dbReference type="AlphaFoldDB" id="M2ZID0"/>
<dbReference type="Pfam" id="PF04167">
    <property type="entry name" value="DUF402"/>
    <property type="match status" value="1"/>
</dbReference>
<dbReference type="Proteomes" id="UP000011731">
    <property type="component" value="Unassembled WGS sequence"/>
</dbReference>
<dbReference type="InterPro" id="IPR007295">
    <property type="entry name" value="DUF402"/>
</dbReference>
<dbReference type="SUPFAM" id="SSF159234">
    <property type="entry name" value="FomD-like"/>
    <property type="match status" value="1"/>
</dbReference>
<dbReference type="InterPro" id="IPR035930">
    <property type="entry name" value="FomD-like_sf"/>
</dbReference>
<accession>M2ZID0</accession>
<proteinExistence type="predicted"/>